<dbReference type="InterPro" id="IPR016130">
    <property type="entry name" value="Tyr_Pase_AS"/>
</dbReference>
<dbReference type="PROSITE" id="PS00383">
    <property type="entry name" value="TYR_PHOSPHATASE_1"/>
    <property type="match status" value="1"/>
</dbReference>
<organism evidence="2 3">
    <name type="scientific">Pseudoalteromonas luteoviolacea</name>
    <dbReference type="NCBI Taxonomy" id="43657"/>
    <lineage>
        <taxon>Bacteria</taxon>
        <taxon>Pseudomonadati</taxon>
        <taxon>Pseudomonadota</taxon>
        <taxon>Gammaproteobacteria</taxon>
        <taxon>Alteromonadales</taxon>
        <taxon>Pseudoalteromonadaceae</taxon>
        <taxon>Pseudoalteromonas</taxon>
    </lineage>
</organism>
<dbReference type="Proteomes" id="UP000031327">
    <property type="component" value="Unassembled WGS sequence"/>
</dbReference>
<dbReference type="EMBL" id="JWIC01000003">
    <property type="protein sequence ID" value="KID58804.1"/>
    <property type="molecule type" value="Genomic_DNA"/>
</dbReference>
<proteinExistence type="predicted"/>
<dbReference type="OrthoDB" id="9806482at2"/>
<dbReference type="InterPro" id="IPR050561">
    <property type="entry name" value="PTP"/>
</dbReference>
<name>A0A0C1MP09_9GAMM</name>
<dbReference type="SUPFAM" id="SSF52799">
    <property type="entry name" value="(Phosphotyrosine protein) phosphatases II"/>
    <property type="match status" value="1"/>
</dbReference>
<reference evidence="2 3" key="1">
    <citation type="submission" date="2014-12" db="EMBL/GenBank/DDBJ databases">
        <title>Draft Genome Sequence of Pseudoalteromonas luteoviolacea HI1.</title>
        <authorList>
            <person name="Asahina A.Y."/>
            <person name="Hadfield M.G."/>
        </authorList>
    </citation>
    <scope>NUCLEOTIDE SEQUENCE [LARGE SCALE GENOMIC DNA]</scope>
    <source>
        <strain evidence="2 3">HI1</strain>
    </source>
</reference>
<dbReference type="PROSITE" id="PS50056">
    <property type="entry name" value="TYR_PHOSPHATASE_2"/>
    <property type="match status" value="1"/>
</dbReference>
<dbReference type="PANTHER" id="PTHR23339">
    <property type="entry name" value="TYROSINE SPECIFIC PROTEIN PHOSPHATASE AND DUAL SPECIFICITY PROTEIN PHOSPHATASE"/>
    <property type="match status" value="1"/>
</dbReference>
<dbReference type="InterPro" id="IPR000387">
    <property type="entry name" value="Tyr_Pase_dom"/>
</dbReference>
<evidence type="ECO:0000313" key="2">
    <source>
        <dbReference type="EMBL" id="KID58804.1"/>
    </source>
</evidence>
<sequence>MQTHPFDKLTLENGGEFIFTPCPGTKEATLKASVSQLKHAGAEAIITLMYDSELQKNNAQNLALECQEQGVTWFQFPLPDDDAPNQDFTNAFNHHYNEVIDIINRQGTVAVHCKGGSGRTGLVIGLLMKRLGYTHSDIITQVQSIRPKALKHPAQVSFFEQF</sequence>
<evidence type="ECO:0000313" key="3">
    <source>
        <dbReference type="Proteomes" id="UP000031327"/>
    </source>
</evidence>
<dbReference type="AlphaFoldDB" id="A0A0C1MP09"/>
<evidence type="ECO:0000259" key="1">
    <source>
        <dbReference type="PROSITE" id="PS50056"/>
    </source>
</evidence>
<comment type="caution">
    <text evidence="2">The sequence shown here is derived from an EMBL/GenBank/DDBJ whole genome shotgun (WGS) entry which is preliminary data.</text>
</comment>
<feature type="domain" description="Tyrosine specific protein phosphatases" evidence="1">
    <location>
        <begin position="86"/>
        <end position="157"/>
    </location>
</feature>
<dbReference type="Pfam" id="PF22785">
    <property type="entry name" value="Tc-R-P"/>
    <property type="match status" value="1"/>
</dbReference>
<protein>
    <submittedName>
        <fullName evidence="2">Protein phosphatase</fullName>
    </submittedName>
</protein>
<dbReference type="Gene3D" id="3.90.190.10">
    <property type="entry name" value="Protein tyrosine phosphatase superfamily"/>
    <property type="match status" value="1"/>
</dbReference>
<accession>A0A0C1MP09</accession>
<dbReference type="RefSeq" id="WP_039607973.1">
    <property type="nucleotide sequence ID" value="NZ_JWIC01000003.1"/>
</dbReference>
<dbReference type="InterPro" id="IPR029021">
    <property type="entry name" value="Prot-tyrosine_phosphatase-like"/>
</dbReference>
<gene>
    <name evidence="2" type="ORF">JF50_02810</name>
</gene>